<dbReference type="InterPro" id="IPR033865">
    <property type="entry name" value="Ataxin-3"/>
</dbReference>
<feature type="region of interest" description="Disordered" evidence="13">
    <location>
        <begin position="333"/>
        <end position="370"/>
    </location>
</feature>
<keyword evidence="4" id="KW-0645">Protease</keyword>
<dbReference type="Pfam" id="PF02099">
    <property type="entry name" value="Josephin"/>
    <property type="match status" value="1"/>
</dbReference>
<proteinExistence type="evidence at transcript level"/>
<keyword evidence="8" id="KW-0805">Transcription regulation</keyword>
<dbReference type="GO" id="GO:0016579">
    <property type="term" value="P:protein deubiquitination"/>
    <property type="evidence" value="ECO:0007669"/>
    <property type="project" value="InterPro"/>
</dbReference>
<dbReference type="PANTHER" id="PTHR14159:SF0">
    <property type="entry name" value="ATAXIN-3-RELATED"/>
    <property type="match status" value="1"/>
</dbReference>
<evidence type="ECO:0000259" key="14">
    <source>
        <dbReference type="PROSITE" id="PS50957"/>
    </source>
</evidence>
<feature type="compositionally biased region" description="Polar residues" evidence="13">
    <location>
        <begin position="334"/>
        <end position="361"/>
    </location>
</feature>
<dbReference type="GO" id="GO:0005634">
    <property type="term" value="C:nucleus"/>
    <property type="evidence" value="ECO:0007669"/>
    <property type="project" value="UniProtKB-SubCell"/>
</dbReference>
<evidence type="ECO:0000256" key="5">
    <source>
        <dbReference type="ARBA" id="ARBA00022786"/>
    </source>
</evidence>
<dbReference type="Gene3D" id="6.10.140.100">
    <property type="match status" value="1"/>
</dbReference>
<dbReference type="PRINTS" id="PR01233">
    <property type="entry name" value="JOSEPHIN"/>
</dbReference>
<accession>B8LPV0</accession>
<feature type="region of interest" description="Disordered" evidence="13">
    <location>
        <begin position="218"/>
        <end position="244"/>
    </location>
</feature>
<dbReference type="GO" id="GO:0006508">
    <property type="term" value="P:proteolysis"/>
    <property type="evidence" value="ECO:0007669"/>
    <property type="project" value="UniProtKB-KW"/>
</dbReference>
<dbReference type="EC" id="3.4.19.12" evidence="3"/>
<evidence type="ECO:0000256" key="2">
    <source>
        <dbReference type="ARBA" id="ARBA00004123"/>
    </source>
</evidence>
<reference evidence="15" key="1">
    <citation type="submission" date="2007-06" db="EMBL/GenBank/DDBJ databases">
        <title>Full length cDNA sequences from Sitka Spruce (Picea sitchensis).</title>
        <authorList>
            <person name="Ralph S.G."/>
            <person name="Chun H.E."/>
            <person name="Liao N."/>
            <person name="Ali J."/>
            <person name="Reid K."/>
            <person name="Kolosova N."/>
            <person name="Cooper N."/>
            <person name="Cullis C."/>
            <person name="Jancsik S."/>
            <person name="Moore R."/>
            <person name="Mayo M."/>
            <person name="Wagner S."/>
            <person name="Holt R.A."/>
            <person name="Jones S.J.M."/>
            <person name="Marra M.A."/>
            <person name="Ritland C.E."/>
            <person name="Ritland K."/>
            <person name="Bohlmann J."/>
        </authorList>
    </citation>
    <scope>NUCLEOTIDE SEQUENCE</scope>
    <source>
        <tissue evidence="15">Green portion of the leader tissue</tissue>
    </source>
</reference>
<keyword evidence="7" id="KW-0788">Thiol protease</keyword>
<feature type="active site" evidence="12">
    <location>
        <position position="127"/>
    </location>
</feature>
<evidence type="ECO:0000256" key="7">
    <source>
        <dbReference type="ARBA" id="ARBA00022807"/>
    </source>
</evidence>
<evidence type="ECO:0000256" key="4">
    <source>
        <dbReference type="ARBA" id="ARBA00022670"/>
    </source>
</evidence>
<comment type="subcellular location">
    <subcellularLocation>
        <location evidence="2">Nucleus</location>
    </subcellularLocation>
</comment>
<evidence type="ECO:0000313" key="15">
    <source>
        <dbReference type="EMBL" id="ABR17680.1"/>
    </source>
</evidence>
<evidence type="ECO:0000256" key="9">
    <source>
        <dbReference type="ARBA" id="ARBA00023163"/>
    </source>
</evidence>
<feature type="compositionally biased region" description="Polar residues" evidence="13">
    <location>
        <begin position="235"/>
        <end position="244"/>
    </location>
</feature>
<dbReference type="InterPro" id="IPR006155">
    <property type="entry name" value="Josephin"/>
</dbReference>
<evidence type="ECO:0000256" key="6">
    <source>
        <dbReference type="ARBA" id="ARBA00022801"/>
    </source>
</evidence>
<keyword evidence="10" id="KW-0539">Nucleus</keyword>
<dbReference type="FunFam" id="3.90.70.40:FF:000004">
    <property type="entry name" value="ataxin-3 homolog"/>
    <property type="match status" value="1"/>
</dbReference>
<keyword evidence="5" id="KW-0833">Ubl conjugation pathway</keyword>
<feature type="domain" description="Josephin" evidence="14">
    <location>
        <begin position="9"/>
        <end position="188"/>
    </location>
</feature>
<evidence type="ECO:0000256" key="11">
    <source>
        <dbReference type="PIRSR" id="PIRSR633865-1"/>
    </source>
</evidence>
<dbReference type="SMART" id="SM01246">
    <property type="entry name" value="Josephin"/>
    <property type="match status" value="1"/>
</dbReference>
<protein>
    <recommendedName>
        <fullName evidence="3">ubiquitinyl hydrolase 1</fullName>
        <ecNumber evidence="3">3.4.19.12</ecNumber>
    </recommendedName>
</protein>
<evidence type="ECO:0000256" key="1">
    <source>
        <dbReference type="ARBA" id="ARBA00000707"/>
    </source>
</evidence>
<dbReference type="Gene3D" id="1.10.287.10">
    <property type="entry name" value="S15/NS1, RNA-binding"/>
    <property type="match status" value="1"/>
</dbReference>
<dbReference type="PROSITE" id="PS50957">
    <property type="entry name" value="JOSEPHIN"/>
    <property type="match status" value="1"/>
</dbReference>
<sequence>MATQEITNGGLLYHEVQESKLCAVHCVNTVLQGPFFSEFDLATIAGDLDHKEKQMMMEGGMESVDYLQYMAEGSSNVSMDGNFSIQVLEKALEIWDLHVIPLESPLAGQAQIDPQNEDGFICHLENHWFCIRKVGGEWYNFNSFYPAPEHLSKFYLSAYLDTLKGAGWSIFLVRGNFPRDCPVSSSETSNAYGQWFTPDDAQRITKSMAITHNASHEKEKESISNISSTAEVKGGTTSPIDSSNYEDSQLRAAIAASLGSQKVQSYYPDSFVRPFDCMQNTLDYEDPELMAAIAASLKDSSTSGSGNSDNLFVAPSMQLLGQESQLLPPVAANTEDSLPTSITSGQTSGLQNEGTLPTTDDNLPEKQEPTSTTAMDIGVENSSLSQDHTGNSQASHIAAPMLNVNSGHSNVSQLAAAMAASLANVQVPPRTDRQT</sequence>
<feature type="active site" description="Nucleophile" evidence="11">
    <location>
        <position position="22"/>
    </location>
</feature>
<comment type="catalytic activity">
    <reaction evidence="1">
        <text>Thiol-dependent hydrolysis of ester, thioester, amide, peptide and isopeptide bonds formed by the C-terminal Gly of ubiquitin (a 76-residue protein attached to proteins as an intracellular targeting signal).</text>
        <dbReference type="EC" id="3.4.19.12"/>
    </reaction>
</comment>
<dbReference type="GO" id="GO:0004843">
    <property type="term" value="F:cysteine-type deubiquitinase activity"/>
    <property type="evidence" value="ECO:0007669"/>
    <property type="project" value="UniProtKB-EC"/>
</dbReference>
<evidence type="ECO:0000256" key="3">
    <source>
        <dbReference type="ARBA" id="ARBA00012759"/>
    </source>
</evidence>
<evidence type="ECO:0000256" key="10">
    <source>
        <dbReference type="ARBA" id="ARBA00023242"/>
    </source>
</evidence>
<name>B8LPV0_PICSI</name>
<dbReference type="PANTHER" id="PTHR14159">
    <property type="entry name" value="ATAXIN-3-RELATED"/>
    <property type="match status" value="1"/>
</dbReference>
<feature type="active site" evidence="11 12">
    <location>
        <position position="142"/>
    </location>
</feature>
<dbReference type="EMBL" id="EF677884">
    <property type="protein sequence ID" value="ABR17680.1"/>
    <property type="molecule type" value="mRNA"/>
</dbReference>
<feature type="active site" description="Proton acceptor" evidence="11">
    <location>
        <position position="127"/>
    </location>
</feature>
<feature type="active site" evidence="12">
    <location>
        <position position="22"/>
    </location>
</feature>
<evidence type="ECO:0000256" key="8">
    <source>
        <dbReference type="ARBA" id="ARBA00023015"/>
    </source>
</evidence>
<keyword evidence="6 12" id="KW-0378">Hydrolase</keyword>
<evidence type="ECO:0000256" key="13">
    <source>
        <dbReference type="SAM" id="MobiDB-lite"/>
    </source>
</evidence>
<organism evidence="15">
    <name type="scientific">Picea sitchensis</name>
    <name type="common">Sitka spruce</name>
    <name type="synonym">Pinus sitchensis</name>
    <dbReference type="NCBI Taxonomy" id="3332"/>
    <lineage>
        <taxon>Eukaryota</taxon>
        <taxon>Viridiplantae</taxon>
        <taxon>Streptophyta</taxon>
        <taxon>Embryophyta</taxon>
        <taxon>Tracheophyta</taxon>
        <taxon>Spermatophyta</taxon>
        <taxon>Pinopsida</taxon>
        <taxon>Pinidae</taxon>
        <taxon>Conifers I</taxon>
        <taxon>Pinales</taxon>
        <taxon>Pinaceae</taxon>
        <taxon>Picea</taxon>
    </lineage>
</organism>
<evidence type="ECO:0000256" key="12">
    <source>
        <dbReference type="PROSITE-ProRule" id="PRU00331"/>
    </source>
</evidence>
<keyword evidence="9" id="KW-0804">Transcription</keyword>
<dbReference type="Gene3D" id="3.90.70.40">
    <property type="match status" value="1"/>
</dbReference>
<dbReference type="AlphaFoldDB" id="B8LPV0"/>